<dbReference type="Proteomes" id="UP000242754">
    <property type="component" value="Unassembled WGS sequence"/>
</dbReference>
<dbReference type="PANTHER" id="PTHR35309">
    <property type="match status" value="1"/>
</dbReference>
<dbReference type="AlphaFoldDB" id="A0A143Y5T9"/>
<keyword evidence="2" id="KW-1185">Reference proteome</keyword>
<dbReference type="GO" id="GO:0009976">
    <property type="term" value="F:tocopherol cyclase activity"/>
    <property type="evidence" value="ECO:0007669"/>
    <property type="project" value="InterPro"/>
</dbReference>
<reference evidence="1 2" key="1">
    <citation type="submission" date="2016-02" db="EMBL/GenBank/DDBJ databases">
        <authorList>
            <person name="Wen L."/>
            <person name="He K."/>
            <person name="Yang H."/>
        </authorList>
    </citation>
    <scope>NUCLEOTIDE SEQUENCE [LARGE SCALE GENOMIC DNA]</scope>
    <source>
        <strain evidence="1">Trichococcus palustris</strain>
    </source>
</reference>
<dbReference type="SUPFAM" id="SSF159245">
    <property type="entry name" value="AttH-like"/>
    <property type="match status" value="1"/>
</dbReference>
<dbReference type="PANTHER" id="PTHR35309:SF4">
    <property type="entry name" value="TOCOPHEROL CYCLASE"/>
    <property type="match status" value="1"/>
</dbReference>
<gene>
    <name evidence="1" type="ORF">Tpal_99</name>
</gene>
<sequence>MINKVTHPIHFQGNLQKKNYFEGWYYKQVSADERTVISFIPGIVLAEGDSHSFIQYTYVHIAANGQKEMRTGYLRYAIEDFVCNSEPFLINIGDNIFSETLVSVHLEDGQFQVDGLLTLGPFQEIKRTVLMPSIMGFFAYIPKMECYHGVISMSHAVKGKLAIGSKSIDFGGGKGYLEKDWGTSFPERYVWIQSNHFSDESTSLVFSLADIPFNGFSFEGFLCNLTIGGEEHRFATYNRSKITVGLISEERVEVALENRQAALTISAEILQAGELIAPTEAGMNKVIKEGLSGIVTIDFTDKKTGKEHHDIGQMAGIEIVR</sequence>
<dbReference type="Pfam" id="PF14249">
    <property type="entry name" value="Tocopherol_cycl"/>
    <property type="match status" value="1"/>
</dbReference>
<dbReference type="OrthoDB" id="9772627at2"/>
<evidence type="ECO:0000313" key="2">
    <source>
        <dbReference type="Proteomes" id="UP000242754"/>
    </source>
</evidence>
<dbReference type="STRING" id="140314.SAMN04488076_102193"/>
<protein>
    <submittedName>
        <fullName evidence="1">Tocopherol cyclase</fullName>
    </submittedName>
</protein>
<proteinExistence type="predicted"/>
<organism evidence="1 2">
    <name type="scientific">Trichococcus palustris</name>
    <dbReference type="NCBI Taxonomy" id="140314"/>
    <lineage>
        <taxon>Bacteria</taxon>
        <taxon>Bacillati</taxon>
        <taxon>Bacillota</taxon>
        <taxon>Bacilli</taxon>
        <taxon>Lactobacillales</taxon>
        <taxon>Carnobacteriaceae</taxon>
        <taxon>Trichococcus</taxon>
    </lineage>
</organism>
<dbReference type="EMBL" id="FJNE01000001">
    <property type="protein sequence ID" value="CZQ80612.1"/>
    <property type="molecule type" value="Genomic_DNA"/>
</dbReference>
<name>A0A143Y5T9_9LACT</name>
<dbReference type="InterPro" id="IPR025893">
    <property type="entry name" value="Tocopherol_cyclase"/>
</dbReference>
<evidence type="ECO:0000313" key="1">
    <source>
        <dbReference type="EMBL" id="CZQ80612.1"/>
    </source>
</evidence>
<accession>A0A143Y5T9</accession>